<proteinExistence type="predicted"/>
<reference evidence="1 2" key="1">
    <citation type="journal article" date="2015" name="Nature">
        <title>rRNA introns, odd ribosomes, and small enigmatic genomes across a large radiation of phyla.</title>
        <authorList>
            <person name="Brown C.T."/>
            <person name="Hug L.A."/>
            <person name="Thomas B.C."/>
            <person name="Sharon I."/>
            <person name="Castelle C.J."/>
            <person name="Singh A."/>
            <person name="Wilkins M.J."/>
            <person name="Williams K.H."/>
            <person name="Banfield J.F."/>
        </authorList>
    </citation>
    <scope>NUCLEOTIDE SEQUENCE [LARGE SCALE GENOMIC DNA]</scope>
</reference>
<accession>A0A0G0NHQ0</accession>
<name>A0A0G0NHQ0_9BACT</name>
<sequence length="145" mass="16800">MKILVVDDAMASKYVEALILAGYMVESVPSGEQALRKIMQEGGYDLMIVTPRISDMEPVKLVKKCLMPLRSRMKTIVPIILAERHGDRITQNWFVIAPDEVESVKQAMRDCLNLHPPQKEKPVEQREGFFHCWFKDVWWQLGISW</sequence>
<gene>
    <name evidence="1" type="ORF">UT41_C0002G0125</name>
</gene>
<dbReference type="Gene3D" id="3.40.50.2300">
    <property type="match status" value="1"/>
</dbReference>
<organism evidence="1 2">
    <name type="scientific">Candidatus Wolfebacteria bacterium GW2011_GWC2_39_22</name>
    <dbReference type="NCBI Taxonomy" id="1619013"/>
    <lineage>
        <taxon>Bacteria</taxon>
        <taxon>Candidatus Wolfeibacteriota</taxon>
    </lineage>
</organism>
<dbReference type="AlphaFoldDB" id="A0A0G0NHQ0"/>
<dbReference type="SUPFAM" id="SSF52172">
    <property type="entry name" value="CheY-like"/>
    <property type="match status" value="1"/>
</dbReference>
<dbReference type="STRING" id="1619013.UT41_C0002G0125"/>
<evidence type="ECO:0000313" key="1">
    <source>
        <dbReference type="EMBL" id="KKR12351.1"/>
    </source>
</evidence>
<dbReference type="InterPro" id="IPR011006">
    <property type="entry name" value="CheY-like_superfamily"/>
</dbReference>
<dbReference type="EMBL" id="LBWR01000002">
    <property type="protein sequence ID" value="KKR12351.1"/>
    <property type="molecule type" value="Genomic_DNA"/>
</dbReference>
<comment type="caution">
    <text evidence="1">The sequence shown here is derived from an EMBL/GenBank/DDBJ whole genome shotgun (WGS) entry which is preliminary data.</text>
</comment>
<evidence type="ECO:0000313" key="2">
    <source>
        <dbReference type="Proteomes" id="UP000034665"/>
    </source>
</evidence>
<protein>
    <submittedName>
        <fullName evidence="1">Response regulator receiver domain protein</fullName>
    </submittedName>
</protein>
<dbReference type="Proteomes" id="UP000034665">
    <property type="component" value="Unassembled WGS sequence"/>
</dbReference>